<evidence type="ECO:0000313" key="1">
    <source>
        <dbReference type="EMBL" id="KKR91406.1"/>
    </source>
</evidence>
<reference evidence="1 2" key="1">
    <citation type="journal article" date="2015" name="Nature">
        <title>rRNA introns, odd ribosomes, and small enigmatic genomes across a large radiation of phyla.</title>
        <authorList>
            <person name="Brown C.T."/>
            <person name="Hug L.A."/>
            <person name="Thomas B.C."/>
            <person name="Sharon I."/>
            <person name="Castelle C.J."/>
            <person name="Singh A."/>
            <person name="Wilkins M.J."/>
            <person name="Williams K.H."/>
            <person name="Banfield J.F."/>
        </authorList>
    </citation>
    <scope>NUCLEOTIDE SEQUENCE [LARGE SCALE GENOMIC DNA]</scope>
</reference>
<accession>A0A0G0UV39</accession>
<dbReference type="EMBL" id="LCAO01000012">
    <property type="protein sequence ID" value="KKR91406.1"/>
    <property type="molecule type" value="Genomic_DNA"/>
</dbReference>
<protein>
    <recommendedName>
        <fullName evidence="3">Transcriptional regulator, AbiEi antitoxin, Type IV TA system</fullName>
    </recommendedName>
</protein>
<comment type="caution">
    <text evidence="1">The sequence shown here is derived from an EMBL/GenBank/DDBJ whole genome shotgun (WGS) entry which is preliminary data.</text>
</comment>
<organism evidence="1 2">
    <name type="scientific">Candidatus Woesebacteria bacterium GW2011_GWA1_41_13b</name>
    <dbReference type="NCBI Taxonomy" id="1618555"/>
    <lineage>
        <taxon>Bacteria</taxon>
        <taxon>Candidatus Woeseibacteriota</taxon>
    </lineage>
</organism>
<dbReference type="AlphaFoldDB" id="A0A0G0UV39"/>
<sequence length="190" mass="22619">MQFLPYLYSLPQTVFTLGELALLFPHLPPNLLRKRAHYFVKTHKFLRPRVGVYTKPEFDWRELSNKIYFPSYISFQTVLQEAGMIFQPYETIYLASYLSRSLTVSGQVFQYRKLKNNILLNQTGIIHEKNYAIATKERAFLDTILFYKDYHIDNLNPLNWDLVHEISKIYSNKALEKRVSEYYKIYKANA</sequence>
<dbReference type="Proteomes" id="UP000034676">
    <property type="component" value="Unassembled WGS sequence"/>
</dbReference>
<proteinExistence type="predicted"/>
<name>A0A0G0UV39_9BACT</name>
<evidence type="ECO:0000313" key="2">
    <source>
        <dbReference type="Proteomes" id="UP000034676"/>
    </source>
</evidence>
<gene>
    <name evidence="1" type="ORF">UU42_C0012G0003</name>
</gene>
<evidence type="ECO:0008006" key="3">
    <source>
        <dbReference type="Google" id="ProtNLM"/>
    </source>
</evidence>